<evidence type="ECO:0000313" key="4">
    <source>
        <dbReference type="Proteomes" id="UP000631312"/>
    </source>
</evidence>
<name>A0A7W7HQK8_9ACTN</name>
<dbReference type="EMBL" id="BOMP01000133">
    <property type="protein sequence ID" value="GIE44559.1"/>
    <property type="molecule type" value="Genomic_DNA"/>
</dbReference>
<keyword evidence="4" id="KW-1185">Reference proteome</keyword>
<reference evidence="1 4" key="2">
    <citation type="submission" date="2021-01" db="EMBL/GenBank/DDBJ databases">
        <title>Whole genome shotgun sequence of Actinoplanes lobatus NBRC 12513.</title>
        <authorList>
            <person name="Komaki H."/>
            <person name="Tamura T."/>
        </authorList>
    </citation>
    <scope>NUCLEOTIDE SEQUENCE [LARGE SCALE GENOMIC DNA]</scope>
    <source>
        <strain evidence="1 4">NBRC 12513</strain>
    </source>
</reference>
<comment type="caution">
    <text evidence="2">The sequence shown here is derived from an EMBL/GenBank/DDBJ whole genome shotgun (WGS) entry which is preliminary data.</text>
</comment>
<sequence>MHEIWPSSTQNVAHPLNRRDWVATQFRVTGSRIHSVEVAAGGEGARLLLAVVDERGTGIASGEADVRDWRAKVTFPVPVDVARHLRVHHLWPAAARVYFTGTDLDPGVGTYVRCERPRLTDCPDPEPRDLCAIVIGRR</sequence>
<evidence type="ECO:0000313" key="2">
    <source>
        <dbReference type="EMBL" id="MBB4754911.1"/>
    </source>
</evidence>
<protein>
    <submittedName>
        <fullName evidence="2">Uncharacterized protein</fullName>
    </submittedName>
</protein>
<organism evidence="2 3">
    <name type="scientific">Actinoplanes lobatus</name>
    <dbReference type="NCBI Taxonomy" id="113568"/>
    <lineage>
        <taxon>Bacteria</taxon>
        <taxon>Bacillati</taxon>
        <taxon>Actinomycetota</taxon>
        <taxon>Actinomycetes</taxon>
        <taxon>Micromonosporales</taxon>
        <taxon>Micromonosporaceae</taxon>
        <taxon>Actinoplanes</taxon>
    </lineage>
</organism>
<dbReference type="AlphaFoldDB" id="A0A7W7HQK8"/>
<dbReference type="Proteomes" id="UP000631312">
    <property type="component" value="Unassembled WGS sequence"/>
</dbReference>
<gene>
    <name evidence="1" type="ORF">Alo02nite_74570</name>
    <name evidence="2" type="ORF">BJ964_009072</name>
</gene>
<dbReference type="EMBL" id="JACHNC010000001">
    <property type="protein sequence ID" value="MBB4754911.1"/>
    <property type="molecule type" value="Genomic_DNA"/>
</dbReference>
<evidence type="ECO:0000313" key="3">
    <source>
        <dbReference type="Proteomes" id="UP000590511"/>
    </source>
</evidence>
<reference evidence="2 3" key="1">
    <citation type="submission" date="2020-08" db="EMBL/GenBank/DDBJ databases">
        <title>Sequencing the genomes of 1000 actinobacteria strains.</title>
        <authorList>
            <person name="Klenk H.-P."/>
        </authorList>
    </citation>
    <scope>NUCLEOTIDE SEQUENCE [LARGE SCALE GENOMIC DNA]</scope>
    <source>
        <strain evidence="2 3">DSM 43150</strain>
    </source>
</reference>
<dbReference type="Proteomes" id="UP000590511">
    <property type="component" value="Unassembled WGS sequence"/>
</dbReference>
<evidence type="ECO:0000313" key="1">
    <source>
        <dbReference type="EMBL" id="GIE44559.1"/>
    </source>
</evidence>
<dbReference type="RefSeq" id="WP_188126397.1">
    <property type="nucleotide sequence ID" value="NZ_BOMP01000133.1"/>
</dbReference>
<accession>A0A7W7HQK8</accession>
<proteinExistence type="predicted"/>